<gene>
    <name evidence="1" type="ORF">FIV34_20035</name>
</gene>
<protein>
    <recommendedName>
        <fullName evidence="3">Cupin domain-containing protein</fullName>
    </recommendedName>
</protein>
<organism evidence="1 2">
    <name type="scientific">Luteibacter pinisoli</name>
    <dbReference type="NCBI Taxonomy" id="2589080"/>
    <lineage>
        <taxon>Bacteria</taxon>
        <taxon>Pseudomonadati</taxon>
        <taxon>Pseudomonadota</taxon>
        <taxon>Gammaproteobacteria</taxon>
        <taxon>Lysobacterales</taxon>
        <taxon>Rhodanobacteraceae</taxon>
        <taxon>Luteibacter</taxon>
    </lineage>
</organism>
<sequence length="213" mass="22048">MASPPPAVQGPGLVVTSRPCDFGNAPLAPGPACLLARQDIGALPNGPVYWHIETFPDEASALLAKEASGTVVMDFGKVWLFTIAPKDWTAKAGTHVATIGPLPVAKAEDFSAEYVHSFFAPGTSAPIHKHSGPEAFYAIDGDTCLEMPGGAQTGRGPGNTVVMPGGEPMLLMAIGKVPRRAFALVLHDSTLPATTRVNDWTPAGVCAAKQAAP</sequence>
<dbReference type="RefSeq" id="WP_139985242.1">
    <property type="nucleotide sequence ID" value="NZ_CP041046.1"/>
</dbReference>
<dbReference type="KEGG" id="lpy:FIV34_20035"/>
<dbReference type="Gene3D" id="2.60.120.10">
    <property type="entry name" value="Jelly Rolls"/>
    <property type="match status" value="1"/>
</dbReference>
<dbReference type="InterPro" id="IPR011051">
    <property type="entry name" value="RmlC_Cupin_sf"/>
</dbReference>
<evidence type="ECO:0000313" key="2">
    <source>
        <dbReference type="Proteomes" id="UP000316093"/>
    </source>
</evidence>
<accession>A0A4Y5Z745</accession>
<dbReference type="EMBL" id="CP041046">
    <property type="protein sequence ID" value="QDE41320.1"/>
    <property type="molecule type" value="Genomic_DNA"/>
</dbReference>
<dbReference type="OrthoDB" id="8017763at2"/>
<dbReference type="Proteomes" id="UP000316093">
    <property type="component" value="Chromosome"/>
</dbReference>
<dbReference type="InterPro" id="IPR014710">
    <property type="entry name" value="RmlC-like_jellyroll"/>
</dbReference>
<reference evidence="1 2" key="1">
    <citation type="submission" date="2019-06" db="EMBL/GenBank/DDBJ databases">
        <title>A complete genome sequence for Luteibacter pinisoli MAH-14.</title>
        <authorList>
            <person name="Baltrus D.A."/>
        </authorList>
    </citation>
    <scope>NUCLEOTIDE SEQUENCE [LARGE SCALE GENOMIC DNA]</scope>
    <source>
        <strain evidence="1 2">MAH-14</strain>
    </source>
</reference>
<evidence type="ECO:0008006" key="3">
    <source>
        <dbReference type="Google" id="ProtNLM"/>
    </source>
</evidence>
<dbReference type="SUPFAM" id="SSF51182">
    <property type="entry name" value="RmlC-like cupins"/>
    <property type="match status" value="1"/>
</dbReference>
<evidence type="ECO:0000313" key="1">
    <source>
        <dbReference type="EMBL" id="QDE41320.1"/>
    </source>
</evidence>
<proteinExistence type="predicted"/>
<keyword evidence="2" id="KW-1185">Reference proteome</keyword>
<dbReference type="AlphaFoldDB" id="A0A4Y5Z745"/>
<name>A0A4Y5Z745_9GAMM</name>